<evidence type="ECO:0000313" key="2">
    <source>
        <dbReference type="Proteomes" id="UP001358586"/>
    </source>
</evidence>
<accession>A0ABR0PZ05</accession>
<gene>
    <name evidence="1" type="ORF">PVK06_015926</name>
</gene>
<keyword evidence="2" id="KW-1185">Reference proteome</keyword>
<evidence type="ECO:0000313" key="1">
    <source>
        <dbReference type="EMBL" id="KAK5832126.1"/>
    </source>
</evidence>
<protein>
    <submittedName>
        <fullName evidence="1">Uncharacterized protein</fullName>
    </submittedName>
</protein>
<comment type="caution">
    <text evidence="1">The sequence shown here is derived from an EMBL/GenBank/DDBJ whole genome shotgun (WGS) entry which is preliminary data.</text>
</comment>
<dbReference type="Proteomes" id="UP001358586">
    <property type="component" value="Chromosome 5"/>
</dbReference>
<dbReference type="EMBL" id="JARKNE010000005">
    <property type="protein sequence ID" value="KAK5832126.1"/>
    <property type="molecule type" value="Genomic_DNA"/>
</dbReference>
<reference evidence="1 2" key="1">
    <citation type="submission" date="2023-03" db="EMBL/GenBank/DDBJ databases">
        <title>WGS of Gossypium arboreum.</title>
        <authorList>
            <person name="Yu D."/>
        </authorList>
    </citation>
    <scope>NUCLEOTIDE SEQUENCE [LARGE SCALE GENOMIC DNA]</scope>
    <source>
        <tissue evidence="1">Leaf</tissue>
    </source>
</reference>
<sequence length="181" mass="20318">MLISMWRKCTFIWASDARVVQKKKRKLSAPSSNVVEKGSAHHPRISKVVSYGAQPQLKLGQSSPTLMLVHLMVISNKSKIISKNISKGSQTITDYMQVIKIKADKLATLGKLLNVEDFIEKVLEGLDDTFQPIIDTVNSRYTTIIFDELNEKLINRELALHNSSSSVSVTTYSTHTQRSNQ</sequence>
<organism evidence="1 2">
    <name type="scientific">Gossypium arboreum</name>
    <name type="common">Tree cotton</name>
    <name type="synonym">Gossypium nanking</name>
    <dbReference type="NCBI Taxonomy" id="29729"/>
    <lineage>
        <taxon>Eukaryota</taxon>
        <taxon>Viridiplantae</taxon>
        <taxon>Streptophyta</taxon>
        <taxon>Embryophyta</taxon>
        <taxon>Tracheophyta</taxon>
        <taxon>Spermatophyta</taxon>
        <taxon>Magnoliopsida</taxon>
        <taxon>eudicotyledons</taxon>
        <taxon>Gunneridae</taxon>
        <taxon>Pentapetalae</taxon>
        <taxon>rosids</taxon>
        <taxon>malvids</taxon>
        <taxon>Malvales</taxon>
        <taxon>Malvaceae</taxon>
        <taxon>Malvoideae</taxon>
        <taxon>Gossypium</taxon>
    </lineage>
</organism>
<dbReference type="PANTHER" id="PTHR47481:SF22">
    <property type="entry name" value="RETROTRANSPOSON GAG DOMAIN-CONTAINING PROTEIN"/>
    <property type="match status" value="1"/>
</dbReference>
<dbReference type="PANTHER" id="PTHR47481">
    <property type="match status" value="1"/>
</dbReference>
<proteinExistence type="predicted"/>
<name>A0ABR0PZ05_GOSAR</name>